<reference evidence="2 3" key="1">
    <citation type="journal article" date="2015" name="PLoS Pathog.">
        <title>Leptomonas seymouri: Adaptations to the Dixenous Life Cycle Analyzed by Genome Sequencing, Transcriptome Profiling and Co-infection with Leishmania donovani.</title>
        <authorList>
            <person name="Kraeva N."/>
            <person name="Butenko A."/>
            <person name="Hlavacova J."/>
            <person name="Kostygov A."/>
            <person name="Myskova J."/>
            <person name="Grybchuk D."/>
            <person name="Lestinova T."/>
            <person name="Votypka J."/>
            <person name="Volf P."/>
            <person name="Opperdoes F."/>
            <person name="Flegontov P."/>
            <person name="Lukes J."/>
            <person name="Yurchenko V."/>
        </authorList>
    </citation>
    <scope>NUCLEOTIDE SEQUENCE [LARGE SCALE GENOMIC DNA]</scope>
    <source>
        <strain evidence="2 3">ATCC 30220</strain>
    </source>
</reference>
<name>A0A0N1I1G9_LEPSE</name>
<sequence length="318" mass="34554">MKPYVWPSSDEAPPVSARRTFPRQFRANHGTLNLFSATKADPTDHHTSPTSDDLKRSSSSPITGQRSLRYCNHNRESTATREFPTNRLRHVTLPLRSEAPHGIRHVHGAAGAGQNVQVVNITAAYKDPAQMGPLKTGVRCTPRKGSSSEVEAALAYTGTCQQLSARVLKTPVGKAAQASPFTVDYTPQERFAQSVRDHAQRRSRGVAEFFVHLVRNAVGGVTSSTPKPVVVPWSLEGGQPRRVLTLGRCCDQLVALTAIPISLEDFAALLWGPSAERVNRDIEGGEALSLEDTVVPFRDFAAAFGQNSSDGRLAQIKI</sequence>
<evidence type="ECO:0000256" key="1">
    <source>
        <dbReference type="SAM" id="MobiDB-lite"/>
    </source>
</evidence>
<dbReference type="OrthoDB" id="271385at2759"/>
<dbReference type="Proteomes" id="UP000038009">
    <property type="component" value="Unassembled WGS sequence"/>
</dbReference>
<dbReference type="VEuPathDB" id="TriTrypDB:Lsey_0036_0120"/>
<accession>A0A0N1I1G9</accession>
<evidence type="ECO:0000313" key="2">
    <source>
        <dbReference type="EMBL" id="KPI88918.1"/>
    </source>
</evidence>
<gene>
    <name evidence="2" type="ORF">ABL78_1963</name>
</gene>
<feature type="region of interest" description="Disordered" evidence="1">
    <location>
        <begin position="33"/>
        <end position="69"/>
    </location>
</feature>
<dbReference type="EMBL" id="LJSK01000036">
    <property type="protein sequence ID" value="KPI88918.1"/>
    <property type="molecule type" value="Genomic_DNA"/>
</dbReference>
<proteinExistence type="predicted"/>
<dbReference type="AlphaFoldDB" id="A0A0N1I1G9"/>
<keyword evidence="3" id="KW-1185">Reference proteome</keyword>
<dbReference type="OMA" id="MKPYVWP"/>
<feature type="compositionally biased region" description="Polar residues" evidence="1">
    <location>
        <begin position="57"/>
        <end position="66"/>
    </location>
</feature>
<organism evidence="2 3">
    <name type="scientific">Leptomonas seymouri</name>
    <dbReference type="NCBI Taxonomy" id="5684"/>
    <lineage>
        <taxon>Eukaryota</taxon>
        <taxon>Discoba</taxon>
        <taxon>Euglenozoa</taxon>
        <taxon>Kinetoplastea</taxon>
        <taxon>Metakinetoplastina</taxon>
        <taxon>Trypanosomatida</taxon>
        <taxon>Trypanosomatidae</taxon>
        <taxon>Leishmaniinae</taxon>
        <taxon>Leptomonas</taxon>
    </lineage>
</organism>
<protein>
    <submittedName>
        <fullName evidence="2">Uncharacterized protein</fullName>
    </submittedName>
</protein>
<comment type="caution">
    <text evidence="2">The sequence shown here is derived from an EMBL/GenBank/DDBJ whole genome shotgun (WGS) entry which is preliminary data.</text>
</comment>
<evidence type="ECO:0000313" key="3">
    <source>
        <dbReference type="Proteomes" id="UP000038009"/>
    </source>
</evidence>
<feature type="region of interest" description="Disordered" evidence="1">
    <location>
        <begin position="1"/>
        <end position="21"/>
    </location>
</feature>
<feature type="compositionally biased region" description="Basic and acidic residues" evidence="1">
    <location>
        <begin position="41"/>
        <end position="56"/>
    </location>
</feature>